<gene>
    <name evidence="1" type="ORF">GNH96_02140</name>
</gene>
<organism evidence="1 2">
    <name type="scientific">Methylococcus geothermalis</name>
    <dbReference type="NCBI Taxonomy" id="2681310"/>
    <lineage>
        <taxon>Bacteria</taxon>
        <taxon>Pseudomonadati</taxon>
        <taxon>Pseudomonadota</taxon>
        <taxon>Gammaproteobacteria</taxon>
        <taxon>Methylococcales</taxon>
        <taxon>Methylococcaceae</taxon>
        <taxon>Methylococcus</taxon>
    </lineage>
</organism>
<sequence length="112" mass="12406">MQRDCCRFAVIATSRQFRYHTGRYPSAPHRNMSKVIEIKIGSEPQSLVAKAEKAAREKGMVFSGDETTGSFSGNGVEGVYEFRGDLLAITITKKPFVLPWAVIEASVKSFFA</sequence>
<name>A0A858QC67_9GAMM</name>
<reference evidence="2" key="1">
    <citation type="submission" date="2019-12" db="EMBL/GenBank/DDBJ databases">
        <authorList>
            <person name="Awala S.I."/>
            <person name="Rhee S.K."/>
        </authorList>
    </citation>
    <scope>NUCLEOTIDE SEQUENCE [LARGE SCALE GENOMIC DNA]</scope>
    <source>
        <strain evidence="2">IM1</strain>
    </source>
</reference>
<accession>A0A858QC67</accession>
<proteinExistence type="predicted"/>
<dbReference type="KEGG" id="metu:GNH96_02140"/>
<evidence type="ECO:0000313" key="1">
    <source>
        <dbReference type="EMBL" id="QJD31286.1"/>
    </source>
</evidence>
<keyword evidence="2" id="KW-1185">Reference proteome</keyword>
<dbReference type="Proteomes" id="UP000503004">
    <property type="component" value="Chromosome"/>
</dbReference>
<dbReference type="EMBL" id="CP046565">
    <property type="protein sequence ID" value="QJD31286.1"/>
    <property type="molecule type" value="Genomic_DNA"/>
</dbReference>
<protein>
    <submittedName>
        <fullName evidence="1">Uncharacterized protein</fullName>
    </submittedName>
</protein>
<dbReference type="AlphaFoldDB" id="A0A858QC67"/>
<evidence type="ECO:0000313" key="2">
    <source>
        <dbReference type="Proteomes" id="UP000503004"/>
    </source>
</evidence>